<keyword evidence="3" id="KW-0813">Transport</keyword>
<feature type="transmembrane region" description="Helical" evidence="12">
    <location>
        <begin position="414"/>
        <end position="433"/>
    </location>
</feature>
<evidence type="ECO:0000256" key="12">
    <source>
        <dbReference type="SAM" id="Phobius"/>
    </source>
</evidence>
<evidence type="ECO:0000256" key="11">
    <source>
        <dbReference type="SAM" id="MobiDB-lite"/>
    </source>
</evidence>
<gene>
    <name evidence="13" type="ORF">GWI33_013666</name>
</gene>
<keyword evidence="8" id="KW-0406">Ion transport</keyword>
<feature type="transmembrane region" description="Helical" evidence="12">
    <location>
        <begin position="483"/>
        <end position="505"/>
    </location>
</feature>
<evidence type="ECO:0000256" key="6">
    <source>
        <dbReference type="ARBA" id="ARBA00022781"/>
    </source>
</evidence>
<feature type="compositionally biased region" description="Pro residues" evidence="11">
    <location>
        <begin position="362"/>
        <end position="372"/>
    </location>
</feature>
<feature type="transmembrane region" description="Helical" evidence="12">
    <location>
        <begin position="874"/>
        <end position="896"/>
    </location>
</feature>
<comment type="caution">
    <text evidence="13">The sequence shown here is derived from an EMBL/GenBank/DDBJ whole genome shotgun (WGS) entry which is preliminary data.</text>
</comment>
<evidence type="ECO:0000256" key="1">
    <source>
        <dbReference type="ARBA" id="ARBA00004651"/>
    </source>
</evidence>
<evidence type="ECO:0000256" key="8">
    <source>
        <dbReference type="ARBA" id="ARBA00023065"/>
    </source>
</evidence>
<accession>A0A834I3A0</accession>
<keyword evidence="7 12" id="KW-1133">Transmembrane helix</keyword>
<comment type="subcellular location">
    <subcellularLocation>
        <location evidence="1">Cell membrane</location>
        <topology evidence="1">Multi-pass membrane protein</topology>
    </subcellularLocation>
</comment>
<feature type="transmembrane region" description="Helical" evidence="12">
    <location>
        <begin position="845"/>
        <end position="868"/>
    </location>
</feature>
<feature type="region of interest" description="Disordered" evidence="11">
    <location>
        <begin position="202"/>
        <end position="273"/>
    </location>
</feature>
<keyword evidence="5 12" id="KW-0812">Transmembrane</keyword>
<keyword evidence="14" id="KW-1185">Reference proteome</keyword>
<dbReference type="Pfam" id="PF03189">
    <property type="entry name" value="Otopetrin"/>
    <property type="match status" value="1"/>
</dbReference>
<evidence type="ECO:0000313" key="14">
    <source>
        <dbReference type="Proteomes" id="UP000625711"/>
    </source>
</evidence>
<comment type="similarity">
    <text evidence="2">Belongs to the otopetrin family.</text>
</comment>
<keyword evidence="9 12" id="KW-0472">Membrane</keyword>
<feature type="compositionally biased region" description="Basic and acidic residues" evidence="11">
    <location>
        <begin position="215"/>
        <end position="264"/>
    </location>
</feature>
<feature type="transmembrane region" description="Helical" evidence="12">
    <location>
        <begin position="991"/>
        <end position="1010"/>
    </location>
</feature>
<keyword evidence="6" id="KW-0375">Hydrogen ion transport</keyword>
<evidence type="ECO:0000256" key="7">
    <source>
        <dbReference type="ARBA" id="ARBA00022989"/>
    </source>
</evidence>
<feature type="region of interest" description="Disordered" evidence="11">
    <location>
        <begin position="339"/>
        <end position="376"/>
    </location>
</feature>
<evidence type="ECO:0000256" key="3">
    <source>
        <dbReference type="ARBA" id="ARBA00022448"/>
    </source>
</evidence>
<dbReference type="PANTHER" id="PTHR21522:SF62">
    <property type="entry name" value="OTOPETRIN-LIKE A, ISOFORM C"/>
    <property type="match status" value="1"/>
</dbReference>
<dbReference type="OrthoDB" id="6429739at2759"/>
<dbReference type="InterPro" id="IPR004878">
    <property type="entry name" value="Otopetrin"/>
</dbReference>
<dbReference type="PANTHER" id="PTHR21522">
    <property type="entry name" value="PROTON CHANNEL OTOP"/>
    <property type="match status" value="1"/>
</dbReference>
<dbReference type="EMBL" id="JAACXV010013355">
    <property type="protein sequence ID" value="KAF7273620.1"/>
    <property type="molecule type" value="Genomic_DNA"/>
</dbReference>
<keyword evidence="10" id="KW-0407">Ion channel</keyword>
<feature type="transmembrane region" description="Helical" evidence="12">
    <location>
        <begin position="778"/>
        <end position="798"/>
    </location>
</feature>
<evidence type="ECO:0000256" key="9">
    <source>
        <dbReference type="ARBA" id="ARBA00023136"/>
    </source>
</evidence>
<name>A0A834I3A0_RHYFE</name>
<dbReference type="GO" id="GO:0015252">
    <property type="term" value="F:proton channel activity"/>
    <property type="evidence" value="ECO:0007669"/>
    <property type="project" value="InterPro"/>
</dbReference>
<sequence length="1063" mass="119796">MLKHKVQDRQCDEALKSADLVKCRVKIYKINMQRCPYIHEMKERLLGEQVPVEQIQPAKKPMTPPPIKMEQQTLLPQQQQQQPVATVVKLNPDGYGSHTSPTHVRADRAPLMPKQPEDDFQVYETKTYPKNAKTSLFIIMSFVYAKLLVVVCIAYVISDVVTHNIPLFYYEGFFTYLYGMSILFLLYVFCFLLQESSCCSGNEKEKKVKTPPKQKSKEKDKERKKEEEKKKKEEREQKKREEKEKKKEKDKEKDKKSKNQEKQKASSSGSKADADFNISFSFEDIKREKFPRKMRDIVQAKADFTNATLQKKSTTYRRNSEGVVDAEDVVPVPVAELSENAPPVHRHSSQGPPQPDAQGAGAPPPPLPPPTAPAAAAHANNVDVESGAVVPVQLPQRSRCKRKTTQNDQSHGSFFLRIGAIAFGLGTMIYNGLEFGAFFEIPFNSPCYMILRGVNPVLQMIFTFMQMYFIFMNSRLNIHRFKVVARFGLMHVAATNLCVWIRTLVLEYIKEITIYHRELFNMTGPTDSSPLADSIRQHTLRNANAILGVHRARPDAVPNSTTTTVATLLAKTIAEAPSNLNNFVQSTARSASPYLNDLLTTTASTFVPPTTTTTTRSVFTTLKTIPTTAWKAYRTTYPTTRPTTSTTTTTTTEFPITTTTLRTTTARIWNAFTTSYPTFGSSSSRAPVSTTSAYASFKDFFDMKTFNSFMSNDVANVAAEPDLAEDFSNGISSNSSELLDDITPQALINYFNQNVTVSNDSCGRINIMGNIVQDSAPYLFPFIIEYSLIGAAVIYVMWKHIGRNPRYVTQEDLEHRLEIMLSRRAVAMAQAQQGRVDCVGASKGLFFGLLMLVGSLICLILFFVLIHHKDLGMLAIWLADVSHCVLMVLSIIAIIIGFIRVQNLKFKTEEQSDLNDILLRVSAFGLFTYAVFSVIAGHLSIITGDIPNLLVMVTGVVAVVQVILQFLFIADVSRRRVHLPEHDRTKPGRQVVTFLLICNLTMWIIYTFEAQKVEANPVQKQFYGFLSWAIIQRITLPLCIFHRFHSAVTLAEIWKTSYKARLE</sequence>
<keyword evidence="4" id="KW-1003">Cell membrane</keyword>
<evidence type="ECO:0000256" key="5">
    <source>
        <dbReference type="ARBA" id="ARBA00022692"/>
    </source>
</evidence>
<organism evidence="13 14">
    <name type="scientific">Rhynchophorus ferrugineus</name>
    <name type="common">Red palm weevil</name>
    <name type="synonym">Curculio ferrugineus</name>
    <dbReference type="NCBI Taxonomy" id="354439"/>
    <lineage>
        <taxon>Eukaryota</taxon>
        <taxon>Metazoa</taxon>
        <taxon>Ecdysozoa</taxon>
        <taxon>Arthropoda</taxon>
        <taxon>Hexapoda</taxon>
        <taxon>Insecta</taxon>
        <taxon>Pterygota</taxon>
        <taxon>Neoptera</taxon>
        <taxon>Endopterygota</taxon>
        <taxon>Coleoptera</taxon>
        <taxon>Polyphaga</taxon>
        <taxon>Cucujiformia</taxon>
        <taxon>Curculionidae</taxon>
        <taxon>Dryophthorinae</taxon>
        <taxon>Rhynchophorus</taxon>
    </lineage>
</organism>
<proteinExistence type="inferred from homology"/>
<feature type="transmembrane region" description="Helical" evidence="12">
    <location>
        <begin position="136"/>
        <end position="158"/>
    </location>
</feature>
<feature type="transmembrane region" description="Helical" evidence="12">
    <location>
        <begin position="1022"/>
        <end position="1041"/>
    </location>
</feature>
<dbReference type="GO" id="GO:0005886">
    <property type="term" value="C:plasma membrane"/>
    <property type="evidence" value="ECO:0007669"/>
    <property type="project" value="UniProtKB-SubCell"/>
</dbReference>
<evidence type="ECO:0000256" key="10">
    <source>
        <dbReference type="ARBA" id="ARBA00023303"/>
    </source>
</evidence>
<evidence type="ECO:0000313" key="13">
    <source>
        <dbReference type="EMBL" id="KAF7273620.1"/>
    </source>
</evidence>
<dbReference type="AlphaFoldDB" id="A0A834I3A0"/>
<feature type="transmembrane region" description="Helical" evidence="12">
    <location>
        <begin position="917"/>
        <end position="943"/>
    </location>
</feature>
<feature type="transmembrane region" description="Helical" evidence="12">
    <location>
        <begin position="173"/>
        <end position="193"/>
    </location>
</feature>
<dbReference type="Proteomes" id="UP000625711">
    <property type="component" value="Unassembled WGS sequence"/>
</dbReference>
<reference evidence="13" key="1">
    <citation type="submission" date="2020-08" db="EMBL/GenBank/DDBJ databases">
        <title>Genome sequencing and assembly of the red palm weevil Rhynchophorus ferrugineus.</title>
        <authorList>
            <person name="Dias G.B."/>
            <person name="Bergman C.M."/>
            <person name="Manee M."/>
        </authorList>
    </citation>
    <scope>NUCLEOTIDE SEQUENCE</scope>
    <source>
        <strain evidence="13">AA-2017</strain>
        <tissue evidence="13">Whole larva</tissue>
    </source>
</reference>
<evidence type="ECO:0000256" key="2">
    <source>
        <dbReference type="ARBA" id="ARBA00006513"/>
    </source>
</evidence>
<feature type="transmembrane region" description="Helical" evidence="12">
    <location>
        <begin position="949"/>
        <end position="970"/>
    </location>
</feature>
<evidence type="ECO:0008006" key="15">
    <source>
        <dbReference type="Google" id="ProtNLM"/>
    </source>
</evidence>
<protein>
    <recommendedName>
        <fullName evidence="15">Proton channel OtopLc</fullName>
    </recommendedName>
</protein>
<evidence type="ECO:0000256" key="4">
    <source>
        <dbReference type="ARBA" id="ARBA00022475"/>
    </source>
</evidence>
<feature type="transmembrane region" description="Helical" evidence="12">
    <location>
        <begin position="453"/>
        <end position="471"/>
    </location>
</feature>